<proteinExistence type="predicted"/>
<feature type="region of interest" description="Disordered" evidence="1">
    <location>
        <begin position="37"/>
        <end position="56"/>
    </location>
</feature>
<dbReference type="EMBL" id="BAABJQ010000007">
    <property type="protein sequence ID" value="GAA5185430.1"/>
    <property type="molecule type" value="Genomic_DNA"/>
</dbReference>
<evidence type="ECO:0000256" key="2">
    <source>
        <dbReference type="SAM" id="SignalP"/>
    </source>
</evidence>
<organism evidence="3 4">
    <name type="scientific">Rugosimonospora acidiphila</name>
    <dbReference type="NCBI Taxonomy" id="556531"/>
    <lineage>
        <taxon>Bacteria</taxon>
        <taxon>Bacillati</taxon>
        <taxon>Actinomycetota</taxon>
        <taxon>Actinomycetes</taxon>
        <taxon>Micromonosporales</taxon>
        <taxon>Micromonosporaceae</taxon>
        <taxon>Rugosimonospora</taxon>
    </lineage>
</organism>
<dbReference type="Gene3D" id="2.120.10.80">
    <property type="entry name" value="Kelch-type beta propeller"/>
    <property type="match status" value="1"/>
</dbReference>
<keyword evidence="2" id="KW-0732">Signal</keyword>
<protein>
    <recommendedName>
        <fullName evidence="5">Kelch motif-containing protein</fullName>
    </recommendedName>
</protein>
<accession>A0ABP9RT74</accession>
<evidence type="ECO:0000313" key="3">
    <source>
        <dbReference type="EMBL" id="GAA5185430.1"/>
    </source>
</evidence>
<sequence>MLMKLSALITVSLLAMPSVVLASSQVVAAQPSPQQRDVLSAATGPAPRAAAQDSSTVPWQTLAQPAPFHPDTALLLTDGTVMAQDYATANWWKLTPDASGEYGTGTWTQLPPMPNGYAPYDYCSAVLADGRVIVEGGEYTYVNGVASTSETNQGAIYDPVANTWQVLDPPPGWTRIGDASCLVLPDGKFLLARNFNSTPAGQVAMLDPATLAWTVMSPPGKADGNSEENWTLLPDGTVLAVDVHAAPGAERFIPPWLDGSSDGEWISAGQVPSVLAGHGDPGPQVLRPDGTVFAVGDNGFNAVYTPPSTLFATGSWSSAPSFPTVAGEGQLGTCDGPAMLLPNGNVLVGASPGCYNLDDHFFEFDGTDLTEVEQPAFASRISSFWARLLMLPTGEVLVTYDNRSAYVYRPTGGPDPSWAPHITACPGPIVTAGKTYVVAGRQLNGLSQAESYGDDEAAASNYPLVRITNHATGHVIYARTHDHSSMGVATGDEIVSTNVDIPALERGADDLQVVTNGIASNRCVVNQPRADAP</sequence>
<feature type="chain" id="PRO_5045870867" description="Kelch motif-containing protein" evidence="2">
    <location>
        <begin position="23"/>
        <end position="533"/>
    </location>
</feature>
<evidence type="ECO:0000313" key="4">
    <source>
        <dbReference type="Proteomes" id="UP001501570"/>
    </source>
</evidence>
<dbReference type="SUPFAM" id="SSF117281">
    <property type="entry name" value="Kelch motif"/>
    <property type="match status" value="1"/>
</dbReference>
<dbReference type="InterPro" id="IPR015915">
    <property type="entry name" value="Kelch-typ_b-propeller"/>
</dbReference>
<dbReference type="SUPFAM" id="SSF50965">
    <property type="entry name" value="Galactose oxidase, central domain"/>
    <property type="match status" value="1"/>
</dbReference>
<evidence type="ECO:0008006" key="5">
    <source>
        <dbReference type="Google" id="ProtNLM"/>
    </source>
</evidence>
<dbReference type="Proteomes" id="UP001501570">
    <property type="component" value="Unassembled WGS sequence"/>
</dbReference>
<name>A0ABP9RT74_9ACTN</name>
<gene>
    <name evidence="3" type="ORF">GCM10023322_29460</name>
</gene>
<evidence type="ECO:0000256" key="1">
    <source>
        <dbReference type="SAM" id="MobiDB-lite"/>
    </source>
</evidence>
<feature type="signal peptide" evidence="2">
    <location>
        <begin position="1"/>
        <end position="22"/>
    </location>
</feature>
<keyword evidence="4" id="KW-1185">Reference proteome</keyword>
<dbReference type="InterPro" id="IPR011043">
    <property type="entry name" value="Gal_Oxase/kelch_b-propeller"/>
</dbReference>
<comment type="caution">
    <text evidence="3">The sequence shown here is derived from an EMBL/GenBank/DDBJ whole genome shotgun (WGS) entry which is preliminary data.</text>
</comment>
<reference evidence="4" key="1">
    <citation type="journal article" date="2019" name="Int. J. Syst. Evol. Microbiol.">
        <title>The Global Catalogue of Microorganisms (GCM) 10K type strain sequencing project: providing services to taxonomists for standard genome sequencing and annotation.</title>
        <authorList>
            <consortium name="The Broad Institute Genomics Platform"/>
            <consortium name="The Broad Institute Genome Sequencing Center for Infectious Disease"/>
            <person name="Wu L."/>
            <person name="Ma J."/>
        </authorList>
    </citation>
    <scope>NUCLEOTIDE SEQUENCE [LARGE SCALE GENOMIC DNA]</scope>
    <source>
        <strain evidence="4">JCM 18304</strain>
    </source>
</reference>
<feature type="compositionally biased region" description="Low complexity" evidence="1">
    <location>
        <begin position="37"/>
        <end position="51"/>
    </location>
</feature>